<dbReference type="SUPFAM" id="SSF47406">
    <property type="entry name" value="SinR repressor dimerisation domain-like"/>
    <property type="match status" value="1"/>
</dbReference>
<protein>
    <submittedName>
        <fullName evidence="2">Anti-repressor SinI family protein</fullName>
    </submittedName>
</protein>
<evidence type="ECO:0000313" key="2">
    <source>
        <dbReference type="EMBL" id="UOQ43732.1"/>
    </source>
</evidence>
<dbReference type="PROSITE" id="PS51500">
    <property type="entry name" value="SIN"/>
    <property type="match status" value="1"/>
</dbReference>
<dbReference type="RefSeq" id="WP_244709133.1">
    <property type="nucleotide sequence ID" value="NZ_CP095073.1"/>
</dbReference>
<name>A0ABY4EH05_9BACI</name>
<proteinExistence type="predicted"/>
<accession>A0ABY4EH05</accession>
<evidence type="ECO:0000259" key="1">
    <source>
        <dbReference type="PROSITE" id="PS51500"/>
    </source>
</evidence>
<dbReference type="Pfam" id="PF08671">
    <property type="entry name" value="SinI"/>
    <property type="match status" value="1"/>
</dbReference>
<evidence type="ECO:0000313" key="3">
    <source>
        <dbReference type="Proteomes" id="UP000831787"/>
    </source>
</evidence>
<keyword evidence="3" id="KW-1185">Reference proteome</keyword>
<dbReference type="Proteomes" id="UP000831787">
    <property type="component" value="Chromosome"/>
</dbReference>
<dbReference type="EMBL" id="CP095073">
    <property type="protein sequence ID" value="UOQ43732.1"/>
    <property type="molecule type" value="Genomic_DNA"/>
</dbReference>
<sequence>MNLSEMDWQELIEYAKELGLSKKEISEFLNENKGGSIRNFEDDELLDY</sequence>
<organism evidence="2 3">
    <name type="scientific">Halobacillus salinarum</name>
    <dbReference type="NCBI Taxonomy" id="2932257"/>
    <lineage>
        <taxon>Bacteria</taxon>
        <taxon>Bacillati</taxon>
        <taxon>Bacillota</taxon>
        <taxon>Bacilli</taxon>
        <taxon>Bacillales</taxon>
        <taxon>Bacillaceae</taxon>
        <taxon>Halobacillus</taxon>
    </lineage>
</organism>
<dbReference type="InterPro" id="IPR036281">
    <property type="entry name" value="SinR/SinI_dimer_dom_sf"/>
</dbReference>
<reference evidence="2 3" key="1">
    <citation type="submission" date="2022-04" db="EMBL/GenBank/DDBJ databases">
        <title>Halobacillus sp. isolated from saltern.</title>
        <authorList>
            <person name="Won M."/>
            <person name="Lee C.-M."/>
            <person name="Woen H.-Y."/>
            <person name="Kwon S.-W."/>
        </authorList>
    </citation>
    <scope>NUCLEOTIDE SEQUENCE [LARGE SCALE GENOMIC DNA]</scope>
    <source>
        <strain evidence="2 3">SSBR10-3</strain>
    </source>
</reference>
<feature type="domain" description="Sin" evidence="1">
    <location>
        <begin position="1"/>
        <end position="33"/>
    </location>
</feature>
<dbReference type="InterPro" id="IPR010981">
    <property type="entry name" value="SinR/SinI_dimer_dom"/>
</dbReference>
<gene>
    <name evidence="2" type="ORF">MUN89_17880</name>
</gene>